<accession>A0A2Z5UX13</accession>
<organism evidence="3 4">
    <name type="scientific">Candidatus Rickettsiella viridis</name>
    <dbReference type="NCBI Taxonomy" id="676208"/>
    <lineage>
        <taxon>Bacteria</taxon>
        <taxon>Pseudomonadati</taxon>
        <taxon>Pseudomonadota</taxon>
        <taxon>Gammaproteobacteria</taxon>
        <taxon>Legionellales</taxon>
        <taxon>Coxiellaceae</taxon>
        <taxon>Rickettsiella</taxon>
    </lineage>
</organism>
<evidence type="ECO:0000256" key="1">
    <source>
        <dbReference type="SAM" id="MobiDB-lite"/>
    </source>
</evidence>
<name>A0A2Z5UX13_9COXI</name>
<sequence length="1519" mass="175710">MLTDTDQNPKTHIDSITKRYVENPLSQTLANLSNTVIETALSGQSKFLFEILQNADDAICEQQTSVKIKFSLYHNYLIIRHNGKGFDYNDIERICDYASQIEEVKATDLNKTGYKGLGFKALFNVSNCIILYSNGYSFRFDKTHWQASDLIPWQIIPIWCDDEQLPFHESYDYQHKYVNFVLKLTDAAAVKQQLKAMIQQPEALLFLRQINQLNINIEGEKHHLERVITAHEKFQRVDFYINEKIASSWLLKQYVQAVAKNVKELTRSASRFIYPDKIQKSDYAPFTFALKMDEKATQIYPVHGLCYSTLPTQLNLTLPYHSNSFFILNLDRTQLHENEWNSFLITQLGYLHLKLLSDLAMLPSLKNDVIELFTRGITHPYRAFQKAFLDGFNQTKNEIAWLPAYESSSRLLKLGEAQVDGTEFFKRFPCIKNKKITPYLIDYPIRNQKKLSESEACRFTYAILLTDFPRLYYPQLDQTAYKDFISFLFTQLQQHTIKKLSIFFANKPFLKSKQGSLLTLQDAYLEETPIPNVLELNSINKDYIPENEHLKKWLCDLGATALAEPIAVIRHTIFQWIDNNSIANKINSENHIQIIKYLAKAIQDLTTTETEKLKKKLPIFTKAKQFRRAEFCYLPDLSVPTTGLEDIISNAEWISPDYNLTFLKHFFIHIGVHEKINALDVLRKSIFKWIEHGNINTKITYENHSAIIEYIAQHYLSILPHLKDSEKKALRKIPILTCANTFKPVESCYLASAIPQVKGLDSVILPNELISTAYRSEIIEKLLKNIGLNSSLSPTAVIRRSIINWIEHGEINHKITPANHKAIIEYLAKYAIGLKKTEIKQLRKLPLLNQNNHFITAETCYWPNNDKKIPGLDVVIDTDEILSSNYNAEEIKNFFNKIGVRKIRFIDIYEKYTQHLTNADNLQYFFTKLIKYWDNHKKDNSNHLLKHVKKHLQSSCYLLANDEKEHAINNLYSAKFKALSDIAPEIIPLLNYTSALPTDLEEYLGIKNELALSDISQLLSIIKQKPSLATSSIFKRLLEQLKLKDCNEIKSYALSLLAEDNTLQPASNLYYFEEKEADRLKDAPYYLKRIRGLSHEETLELAQLCGVNIISFTHYLRTQPEQSALIYDASLKDFFLARLPFIALQEAKELNTSPELILQALYQKISTIQHYQCEEIIQCYPFKEISVPHYFKKLSLYITGNWMERKNKFKVYDHLKKQLQLSQDIREIMDIDPSKIDDREAWFEEEKIDPQTFQHLCQSLELLQSGEIIASHIVQETIFSSADTASENESSESDEGEEAKATTSATSSLVTPIIKRSTYFSSPQKWTSGSYASNPNRHTGYSSFFQATEEQQKLGHAGEKYVFQALQNYYKNKYPDATFNLDENKGKFKLHTPKDRQITITWLNKNKESGKPYDLVLRKNHQTKRYIEVKSTASTDKYAFEITHHEFIKMLHVFETKTAQPKEKYSIYRVFNANTPSNARIEKFNNPAALLLKDGTFKIAACMLDSGNAASKLIKLSNL</sequence>
<gene>
    <name evidence="3" type="ORF">RVIR1_11790</name>
</gene>
<reference evidence="3 4" key="1">
    <citation type="submission" date="2017-03" db="EMBL/GenBank/DDBJ databases">
        <title>The genome sequence of Candidatus Rickettsiella viridis.</title>
        <authorList>
            <person name="Nikoh N."/>
            <person name="Tsuchida T."/>
            <person name="Yamaguchi K."/>
            <person name="Maeda T."/>
            <person name="Shigenobu S."/>
            <person name="Fukatsu T."/>
        </authorList>
    </citation>
    <scope>NUCLEOTIDE SEQUENCE [LARGE SCALE GENOMIC DNA]</scope>
    <source>
        <strain evidence="3 4">Ap-RA04</strain>
    </source>
</reference>
<protein>
    <recommendedName>
        <fullName evidence="2">Protein NO VEIN C-terminal domain-containing protein</fullName>
    </recommendedName>
</protein>
<dbReference type="InterPro" id="IPR024975">
    <property type="entry name" value="NOV_C"/>
</dbReference>
<evidence type="ECO:0000313" key="3">
    <source>
        <dbReference type="EMBL" id="BBB15641.1"/>
    </source>
</evidence>
<dbReference type="Gene3D" id="3.30.565.10">
    <property type="entry name" value="Histidine kinase-like ATPase, C-terminal domain"/>
    <property type="match status" value="1"/>
</dbReference>
<dbReference type="SUPFAM" id="SSF55874">
    <property type="entry name" value="ATPase domain of HSP90 chaperone/DNA topoisomerase II/histidine kinase"/>
    <property type="match status" value="1"/>
</dbReference>
<dbReference type="PANTHER" id="PTHR32387:SF0">
    <property type="entry name" value="PROTEIN NO VEIN"/>
    <property type="match status" value="1"/>
</dbReference>
<dbReference type="Proteomes" id="UP000282483">
    <property type="component" value="Chromosome"/>
</dbReference>
<dbReference type="NCBIfam" id="NF047352">
    <property type="entry name" value="P_loop_sacsin"/>
    <property type="match status" value="1"/>
</dbReference>
<evidence type="ECO:0000313" key="4">
    <source>
        <dbReference type="Proteomes" id="UP000282483"/>
    </source>
</evidence>
<feature type="domain" description="Protein NO VEIN C-terminal" evidence="2">
    <location>
        <begin position="1359"/>
        <end position="1476"/>
    </location>
</feature>
<dbReference type="InterPro" id="IPR052957">
    <property type="entry name" value="Auxin_embryo_med"/>
</dbReference>
<feature type="region of interest" description="Disordered" evidence="1">
    <location>
        <begin position="1282"/>
        <end position="1307"/>
    </location>
</feature>
<dbReference type="KEGG" id="rvi:RVIR1_11790"/>
<keyword evidence="4" id="KW-1185">Reference proteome</keyword>
<evidence type="ECO:0000259" key="2">
    <source>
        <dbReference type="Pfam" id="PF13020"/>
    </source>
</evidence>
<dbReference type="Pfam" id="PF13020">
    <property type="entry name" value="NOV_C"/>
    <property type="match status" value="1"/>
</dbReference>
<dbReference type="EMBL" id="AP018005">
    <property type="protein sequence ID" value="BBB15641.1"/>
    <property type="molecule type" value="Genomic_DNA"/>
</dbReference>
<dbReference type="InterPro" id="IPR036890">
    <property type="entry name" value="HATPase_C_sf"/>
</dbReference>
<dbReference type="PANTHER" id="PTHR32387">
    <property type="entry name" value="WU:FJ29H11"/>
    <property type="match status" value="1"/>
</dbReference>
<proteinExistence type="predicted"/>